<evidence type="ECO:0000256" key="12">
    <source>
        <dbReference type="ARBA" id="ARBA00047995"/>
    </source>
</evidence>
<dbReference type="Pfam" id="PF04851">
    <property type="entry name" value="ResIII"/>
    <property type="match status" value="1"/>
</dbReference>
<evidence type="ECO:0000256" key="3">
    <source>
        <dbReference type="ARBA" id="ARBA00009889"/>
    </source>
</evidence>
<evidence type="ECO:0000313" key="18">
    <source>
        <dbReference type="Proteomes" id="UP000027920"/>
    </source>
</evidence>
<dbReference type="GeneID" id="25284285"/>
<sequence length="1073" mass="120142">MDFLDDDADISLDDESLPPSSQDDNPRRSRKRQRTNQFQSDDEEYDLPSNPDHGREESRLGSTEAHRSKYEDRIHVPQYGDRTTNTFVTQLTQQWSSPSRIRGPRWMKPRADSPASPACSLGKGKVMPLKKPLQPEPSSCTVDEFEDEEDDLVLLQAFEAAAAAGQTVQNVTTSFGSETVFSNSSGPMNCVPLQKSQSFRQTTLHGIQTTQRAPAMTQTQSRAHIWPLLNRNEPPTHHRLNPEAMATWVYPTNLGRIRDYQYNIVHKGLFNNLLIALPTGLGKTFIAATVMLNWFRWTKDAQIIFVAPTKPLVSQQVDACFNIAGIPRSQTTMLTGEVAPGIRAEEWQEKRVFFLTPQTLINDLKNGMCDPKKIVLVVVDEAHKATGNYAYVEVIRFLRRYNSSFRVLALTATPGSTVESVQAVIDGLGIARVEIRTEDSMDIRDFVHTRNVETQIFDNSDEVTMCLELFCAATRPLLAKLCSQNVYWTKNPESITLFGLKTSCDKWAKSEAGRNASFAIKGMVRAVATVMMTLAHNLELLKYHGIGPFYRKMKAFADSASSGGKYAKQIVEDENFKKLMNRLRSWVNNPDFIGHPKLSYLKTVILNHFMDAGEGQAGSKTSNTRIMVFAHYRDSAEEIVRVLKRHGPMIRPRVFVGQSGTKGSEGMDQKTQLDVIKKFKDGTFNTIVATSIGEEGLDIGEVDLIVCYDCSKSPIRMLQRMGRTGRKRAGNIVLLLMRGKEESDYMKAKDNYQKMQAKIESGRDFKFHDDLSPRIVPRDIVPVVDKRVVEIPIENSQAGTIEPRRKKSNNLKKPKKKFRMPDGVETGFAFVGAGKKQGKGLKTRNPLSECKIDLDIALLPSVKEVLLNGDQEGQLESNYIRVAGKEDQFIQAVRLDAFPEQQQVLGPFDLIKHSRMTNHLVRAYGAMRNPHQDWTRPSRYTEFDSSLSEYVDPGTFPESKTRTRRSPSTLSCDSVGSPPVQSTGKSSGTGEEFRGGNPLSGHGDVLNKPTLDLTELFEASQGSLGFGDGDDMPELEYILGKSIRMKTDGATAVPLARGSRRRRIIDSDDDEDD</sequence>
<comment type="catalytic activity">
    <reaction evidence="12 13">
        <text>ATP + H2O = ADP + phosphate + H(+)</text>
        <dbReference type="Rhea" id="RHEA:13065"/>
        <dbReference type="ChEBI" id="CHEBI:15377"/>
        <dbReference type="ChEBI" id="CHEBI:15378"/>
        <dbReference type="ChEBI" id="CHEBI:30616"/>
        <dbReference type="ChEBI" id="CHEBI:43474"/>
        <dbReference type="ChEBI" id="CHEBI:456216"/>
        <dbReference type="EC" id="3.6.4.12"/>
    </reaction>
</comment>
<dbReference type="GO" id="GO:0016887">
    <property type="term" value="F:ATP hydrolysis activity"/>
    <property type="evidence" value="ECO:0007669"/>
    <property type="project" value="RHEA"/>
</dbReference>
<dbReference type="Pfam" id="PF00271">
    <property type="entry name" value="Helicase_C"/>
    <property type="match status" value="1"/>
</dbReference>
<feature type="domain" description="Helicase C-terminal" evidence="16">
    <location>
        <begin position="605"/>
        <end position="771"/>
    </location>
</feature>
<comment type="similarity">
    <text evidence="3 13">Belongs to the DEAD box helicase family. DEAH subfamily. FANCM sub-subfamily.</text>
</comment>
<evidence type="ECO:0000256" key="6">
    <source>
        <dbReference type="ARBA" id="ARBA00022763"/>
    </source>
</evidence>
<feature type="compositionally biased region" description="Acidic residues" evidence="14">
    <location>
        <begin position="1"/>
        <end position="16"/>
    </location>
</feature>
<dbReference type="PANTHER" id="PTHR14025">
    <property type="entry name" value="FANCONI ANEMIA GROUP M FANCM FAMILY MEMBER"/>
    <property type="match status" value="1"/>
</dbReference>
<dbReference type="GO" id="GO:0009378">
    <property type="term" value="F:four-way junction helicase activity"/>
    <property type="evidence" value="ECO:0007669"/>
    <property type="project" value="TreeGrafter"/>
</dbReference>
<feature type="compositionally biased region" description="Basic and acidic residues" evidence="14">
    <location>
        <begin position="52"/>
        <end position="75"/>
    </location>
</feature>
<feature type="domain" description="Helicase ATP-binding" evidence="15">
    <location>
        <begin position="264"/>
        <end position="432"/>
    </location>
</feature>
<dbReference type="SMART" id="SM00490">
    <property type="entry name" value="HELICc"/>
    <property type="match status" value="1"/>
</dbReference>
<evidence type="ECO:0000259" key="16">
    <source>
        <dbReference type="PROSITE" id="PS51194"/>
    </source>
</evidence>
<keyword evidence="6" id="KW-0227">DNA damage</keyword>
<gene>
    <name evidence="17" type="ORF">A1O9_09376</name>
</gene>
<evidence type="ECO:0000256" key="1">
    <source>
        <dbReference type="ARBA" id="ARBA00003813"/>
    </source>
</evidence>
<evidence type="ECO:0000256" key="2">
    <source>
        <dbReference type="ARBA" id="ARBA00004123"/>
    </source>
</evidence>
<dbReference type="InterPro" id="IPR001650">
    <property type="entry name" value="Helicase_C-like"/>
</dbReference>
<reference evidence="17 18" key="1">
    <citation type="submission" date="2013-03" db="EMBL/GenBank/DDBJ databases">
        <title>The Genome Sequence of Exophiala aquamarina CBS 119918.</title>
        <authorList>
            <consortium name="The Broad Institute Genomics Platform"/>
            <person name="Cuomo C."/>
            <person name="de Hoog S."/>
            <person name="Gorbushina A."/>
            <person name="Walker B."/>
            <person name="Young S.K."/>
            <person name="Zeng Q."/>
            <person name="Gargeya S."/>
            <person name="Fitzgerald M."/>
            <person name="Haas B."/>
            <person name="Abouelleil A."/>
            <person name="Allen A.W."/>
            <person name="Alvarado L."/>
            <person name="Arachchi H.M."/>
            <person name="Berlin A.M."/>
            <person name="Chapman S.B."/>
            <person name="Gainer-Dewar J."/>
            <person name="Goldberg J."/>
            <person name="Griggs A."/>
            <person name="Gujja S."/>
            <person name="Hansen M."/>
            <person name="Howarth C."/>
            <person name="Imamovic A."/>
            <person name="Ireland A."/>
            <person name="Larimer J."/>
            <person name="McCowan C."/>
            <person name="Murphy C."/>
            <person name="Pearson M."/>
            <person name="Poon T.W."/>
            <person name="Priest M."/>
            <person name="Roberts A."/>
            <person name="Saif S."/>
            <person name="Shea T."/>
            <person name="Sisk P."/>
            <person name="Sykes S."/>
            <person name="Wortman J."/>
            <person name="Nusbaum C."/>
            <person name="Birren B."/>
        </authorList>
    </citation>
    <scope>NUCLEOTIDE SEQUENCE [LARGE SCALE GENOMIC DNA]</scope>
    <source>
        <strain evidence="17 18">CBS 119918</strain>
    </source>
</reference>
<dbReference type="GO" id="GO:0005524">
    <property type="term" value="F:ATP binding"/>
    <property type="evidence" value="ECO:0007669"/>
    <property type="project" value="UniProtKB-UniRule"/>
</dbReference>
<dbReference type="HOGENOM" id="CLU_002513_0_0_1"/>
<evidence type="ECO:0000256" key="8">
    <source>
        <dbReference type="ARBA" id="ARBA00022806"/>
    </source>
</evidence>
<dbReference type="CDD" id="cd18033">
    <property type="entry name" value="DEXDc_FANCM"/>
    <property type="match status" value="1"/>
</dbReference>
<evidence type="ECO:0000256" key="5">
    <source>
        <dbReference type="ARBA" id="ARBA00022741"/>
    </source>
</evidence>
<dbReference type="VEuPathDB" id="FungiDB:A1O9_09376"/>
<evidence type="ECO:0000256" key="7">
    <source>
        <dbReference type="ARBA" id="ARBA00022801"/>
    </source>
</evidence>
<dbReference type="PROSITE" id="PS51194">
    <property type="entry name" value="HELICASE_CTER"/>
    <property type="match status" value="1"/>
</dbReference>
<comment type="function">
    <text evidence="1 13">ATP-dependent DNA helicase involved in DNA damage repair by homologous recombination and in genome maintenance. Capable of unwinding D-loops. Plays a role in limiting crossover recombinants during mitotic DNA double-strand break (DSB) repair. Component of a FANCM-MHF complex which promotes gene conversion at blocked replication forks, probably by reversal of the stalled fork.</text>
</comment>
<comment type="caution">
    <text evidence="17">The sequence shown here is derived from an EMBL/GenBank/DDBJ whole genome shotgun (WGS) entry which is preliminary data.</text>
</comment>
<dbReference type="Proteomes" id="UP000027920">
    <property type="component" value="Unassembled WGS sequence"/>
</dbReference>
<dbReference type="AlphaFoldDB" id="A0A072P6M0"/>
<dbReference type="SUPFAM" id="SSF52540">
    <property type="entry name" value="P-loop containing nucleoside triphosphate hydrolases"/>
    <property type="match status" value="1"/>
</dbReference>
<evidence type="ECO:0000256" key="13">
    <source>
        <dbReference type="RuleBase" id="RU367027"/>
    </source>
</evidence>
<keyword evidence="11" id="KW-0539">Nucleus</keyword>
<dbReference type="EC" id="3.6.4.12" evidence="13"/>
<dbReference type="GO" id="GO:0005634">
    <property type="term" value="C:nucleus"/>
    <property type="evidence" value="ECO:0007669"/>
    <property type="project" value="UniProtKB-SubCell"/>
</dbReference>
<dbReference type="OrthoDB" id="164902at2759"/>
<dbReference type="CDD" id="cd12091">
    <property type="entry name" value="FANCM_ID"/>
    <property type="match status" value="1"/>
</dbReference>
<dbReference type="RefSeq" id="XP_013257523.1">
    <property type="nucleotide sequence ID" value="XM_013402069.1"/>
</dbReference>
<evidence type="ECO:0000313" key="17">
    <source>
        <dbReference type="EMBL" id="KEF54933.1"/>
    </source>
</evidence>
<evidence type="ECO:0000256" key="10">
    <source>
        <dbReference type="ARBA" id="ARBA00023204"/>
    </source>
</evidence>
<dbReference type="EMBL" id="AMGV01000009">
    <property type="protein sequence ID" value="KEF54933.1"/>
    <property type="molecule type" value="Genomic_DNA"/>
</dbReference>
<accession>A0A072P6M0</accession>
<protein>
    <recommendedName>
        <fullName evidence="13">ATP-dependent DNA helicase</fullName>
        <ecNumber evidence="13">3.6.4.12</ecNumber>
    </recommendedName>
</protein>
<dbReference type="GO" id="GO:0043138">
    <property type="term" value="F:3'-5' DNA helicase activity"/>
    <property type="evidence" value="ECO:0007669"/>
    <property type="project" value="InterPro"/>
</dbReference>
<keyword evidence="7" id="KW-0378">Hydrolase</keyword>
<comment type="subcellular location">
    <subcellularLocation>
        <location evidence="2 13">Nucleus</location>
    </subcellularLocation>
</comment>
<keyword evidence="18" id="KW-1185">Reference proteome</keyword>
<organism evidence="17 18">
    <name type="scientific">Exophiala aquamarina CBS 119918</name>
    <dbReference type="NCBI Taxonomy" id="1182545"/>
    <lineage>
        <taxon>Eukaryota</taxon>
        <taxon>Fungi</taxon>
        <taxon>Dikarya</taxon>
        <taxon>Ascomycota</taxon>
        <taxon>Pezizomycotina</taxon>
        <taxon>Eurotiomycetes</taxon>
        <taxon>Chaetothyriomycetidae</taxon>
        <taxon>Chaetothyriales</taxon>
        <taxon>Herpotrichiellaceae</taxon>
        <taxon>Exophiala</taxon>
    </lineage>
</organism>
<dbReference type="InterPro" id="IPR027417">
    <property type="entry name" value="P-loop_NTPase"/>
</dbReference>
<dbReference type="SMART" id="SM00487">
    <property type="entry name" value="DEXDc"/>
    <property type="match status" value="1"/>
</dbReference>
<feature type="region of interest" description="Disordered" evidence="14">
    <location>
        <begin position="93"/>
        <end position="138"/>
    </location>
</feature>
<evidence type="ECO:0000256" key="14">
    <source>
        <dbReference type="SAM" id="MobiDB-lite"/>
    </source>
</evidence>
<proteinExistence type="inferred from homology"/>
<dbReference type="InterPro" id="IPR006935">
    <property type="entry name" value="Helicase/UvrB_N"/>
</dbReference>
<feature type="region of interest" description="Disordered" evidence="14">
    <location>
        <begin position="945"/>
        <end position="1007"/>
    </location>
</feature>
<evidence type="ECO:0000256" key="9">
    <source>
        <dbReference type="ARBA" id="ARBA00022840"/>
    </source>
</evidence>
<dbReference type="GO" id="GO:0000400">
    <property type="term" value="F:four-way junction DNA binding"/>
    <property type="evidence" value="ECO:0007669"/>
    <property type="project" value="TreeGrafter"/>
</dbReference>
<feature type="compositionally biased region" description="Polar residues" evidence="14">
    <location>
        <begin position="966"/>
        <end position="989"/>
    </location>
</feature>
<evidence type="ECO:0000256" key="4">
    <source>
        <dbReference type="ARBA" id="ARBA00011390"/>
    </source>
</evidence>
<dbReference type="CDD" id="cd18801">
    <property type="entry name" value="SF2_C_FANCM_Hef"/>
    <property type="match status" value="1"/>
</dbReference>
<dbReference type="GO" id="GO:0036297">
    <property type="term" value="P:interstrand cross-link repair"/>
    <property type="evidence" value="ECO:0007669"/>
    <property type="project" value="UniProtKB-ARBA"/>
</dbReference>
<keyword evidence="5" id="KW-0547">Nucleotide-binding</keyword>
<comment type="subunit">
    <text evidence="4 13">Interacts with the MHF histone-fold complex to form the FANCM-MHF complex.</text>
</comment>
<evidence type="ECO:0000256" key="11">
    <source>
        <dbReference type="ARBA" id="ARBA00023242"/>
    </source>
</evidence>
<keyword evidence="9" id="KW-0067">ATP-binding</keyword>
<dbReference type="PANTHER" id="PTHR14025:SF20">
    <property type="entry name" value="FANCONI ANEMIA GROUP M PROTEIN"/>
    <property type="match status" value="1"/>
</dbReference>
<dbReference type="InterPro" id="IPR014001">
    <property type="entry name" value="Helicase_ATP-bd"/>
</dbReference>
<dbReference type="Gene3D" id="3.40.50.300">
    <property type="entry name" value="P-loop containing nucleotide triphosphate hydrolases"/>
    <property type="match status" value="2"/>
</dbReference>
<keyword evidence="10" id="KW-0234">DNA repair</keyword>
<dbReference type="Gene3D" id="1.20.1320.20">
    <property type="entry name" value="hef helicase domain"/>
    <property type="match status" value="1"/>
</dbReference>
<dbReference type="InterPro" id="IPR039686">
    <property type="entry name" value="FANCM/Mph1-like_ID"/>
</dbReference>
<dbReference type="InterPro" id="IPR044749">
    <property type="entry name" value="FANCM_DEXDc"/>
</dbReference>
<feature type="region of interest" description="Disordered" evidence="14">
    <location>
        <begin position="1"/>
        <end position="76"/>
    </location>
</feature>
<keyword evidence="8" id="KW-0347">Helicase</keyword>
<dbReference type="PROSITE" id="PS51192">
    <property type="entry name" value="HELICASE_ATP_BIND_1"/>
    <property type="match status" value="1"/>
</dbReference>
<name>A0A072P6M0_9EURO</name>
<evidence type="ECO:0000259" key="15">
    <source>
        <dbReference type="PROSITE" id="PS51192"/>
    </source>
</evidence>
<dbReference type="GO" id="GO:0045003">
    <property type="term" value="P:double-strand break repair via synthesis-dependent strand annealing"/>
    <property type="evidence" value="ECO:0007669"/>
    <property type="project" value="TreeGrafter"/>
</dbReference>
<dbReference type="FunFam" id="3.40.50.300:FF:000861">
    <property type="entry name" value="Fanconi anemia, complementation group M"/>
    <property type="match status" value="1"/>
</dbReference>
<dbReference type="STRING" id="1182545.A0A072P6M0"/>